<feature type="transmembrane region" description="Helical" evidence="1">
    <location>
        <begin position="84"/>
        <end position="105"/>
    </location>
</feature>
<reference evidence="3" key="1">
    <citation type="submission" date="2015-07" db="EMBL/GenBank/DDBJ databases">
        <title>Near-Complete Genome Sequence of the Cellulolytic Bacterium Bacteroides (Pseudobacteroides) cellulosolvens ATCC 35603.</title>
        <authorList>
            <person name="Dassa B."/>
            <person name="Utturkar S.M."/>
            <person name="Klingeman D.M."/>
            <person name="Hurt R.A."/>
            <person name="Keller M."/>
            <person name="Xu J."/>
            <person name="Reddy Y.H.K."/>
            <person name="Borovok I."/>
            <person name="Grinberg I.R."/>
            <person name="Lamed R."/>
            <person name="Zhivin O."/>
            <person name="Bayer E.A."/>
            <person name="Brown S.D."/>
        </authorList>
    </citation>
    <scope>NUCLEOTIDE SEQUENCE [LARGE SCALE GENOMIC DNA]</scope>
    <source>
        <strain evidence="3">DSM 2933</strain>
    </source>
</reference>
<keyword evidence="1" id="KW-0472">Membrane</keyword>
<dbReference type="OrthoDB" id="769710at2"/>
<keyword evidence="3" id="KW-1185">Reference proteome</keyword>
<evidence type="ECO:0000313" key="3">
    <source>
        <dbReference type="Proteomes" id="UP000036923"/>
    </source>
</evidence>
<accession>A0A0L6JJS8</accession>
<proteinExistence type="predicted"/>
<protein>
    <submittedName>
        <fullName evidence="2">Uncharacterized protein</fullName>
    </submittedName>
</protein>
<dbReference type="Proteomes" id="UP000036923">
    <property type="component" value="Unassembled WGS sequence"/>
</dbReference>
<sequence length="106" mass="11799">MIIWSGWGILTPVIVMLMALIGGGIGSIFLGNAGSKGNWFIDVFIVLSSVIIWKVGKYFNRNANEVYANQATGETRRVGNRHTFFFIPMQYWAVGVIILEIVTIFA</sequence>
<dbReference type="EMBL" id="LGTC01000001">
    <property type="protein sequence ID" value="KNY26136.1"/>
    <property type="molecule type" value="Genomic_DNA"/>
</dbReference>
<evidence type="ECO:0000313" key="2">
    <source>
        <dbReference type="EMBL" id="KNY26136.1"/>
    </source>
</evidence>
<dbReference type="RefSeq" id="WP_036943817.1">
    <property type="nucleotide sequence ID" value="NZ_JQKC01000023.1"/>
</dbReference>
<dbReference type="AlphaFoldDB" id="A0A0L6JJS8"/>
<comment type="caution">
    <text evidence="2">The sequence shown here is derived from an EMBL/GenBank/DDBJ whole genome shotgun (WGS) entry which is preliminary data.</text>
</comment>
<keyword evidence="1" id="KW-1133">Transmembrane helix</keyword>
<keyword evidence="1" id="KW-0812">Transmembrane</keyword>
<name>A0A0L6JJS8_9FIRM</name>
<gene>
    <name evidence="2" type="ORF">Bccel_1398</name>
</gene>
<evidence type="ECO:0000256" key="1">
    <source>
        <dbReference type="SAM" id="Phobius"/>
    </source>
</evidence>
<dbReference type="eggNOG" id="ENOG5033BM3">
    <property type="taxonomic scope" value="Bacteria"/>
</dbReference>
<organism evidence="2 3">
    <name type="scientific">Pseudobacteroides cellulosolvens ATCC 35603 = DSM 2933</name>
    <dbReference type="NCBI Taxonomy" id="398512"/>
    <lineage>
        <taxon>Bacteria</taxon>
        <taxon>Bacillati</taxon>
        <taxon>Bacillota</taxon>
        <taxon>Clostridia</taxon>
        <taxon>Eubacteriales</taxon>
        <taxon>Oscillospiraceae</taxon>
        <taxon>Pseudobacteroides</taxon>
    </lineage>
</organism>
<feature type="transmembrane region" description="Helical" evidence="1">
    <location>
        <begin position="37"/>
        <end position="55"/>
    </location>
</feature>
<feature type="transmembrane region" description="Helical" evidence="1">
    <location>
        <begin position="7"/>
        <end position="31"/>
    </location>
</feature>